<keyword evidence="6" id="KW-1185">Reference proteome</keyword>
<dbReference type="SUPFAM" id="SSF46689">
    <property type="entry name" value="Homeodomain-like"/>
    <property type="match status" value="2"/>
</dbReference>
<keyword evidence="2" id="KW-0238">DNA-binding</keyword>
<evidence type="ECO:0000259" key="4">
    <source>
        <dbReference type="PROSITE" id="PS01124"/>
    </source>
</evidence>
<dbReference type="Proteomes" id="UP000429958">
    <property type="component" value="Unassembled WGS sequence"/>
</dbReference>
<dbReference type="InterPro" id="IPR018060">
    <property type="entry name" value="HTH_AraC"/>
</dbReference>
<sequence>MLIQWSAPEYMPRSFLVSGVSDNKKPFKQTGNCLELTKQLANGFVNMQELSKGLFLVQSEMSFNKETELCEEYFERKIFQLSFCMNGICEWNYREAGVENYRLSPTECSLQWGTFSRCVSYFGSKQPYRTLSISLEQERFFPLAEDLEAAHLLRWDSKICTHVFQTTPEIRLVLQQLLDCPPERKLRKLYLEGKVLELVSLFCDGVIDGQKKDKEISKEDYRCLMNARELIDNRFLHPLTIAQIAEQCFLSETKLKQGFKSCFNCTIYEYIVEKRMELAYRLLHNEKYKVKDVAWMVGYSNASHFIDAFKKRYGIKPGEIG</sequence>
<dbReference type="Pfam" id="PF12833">
    <property type="entry name" value="HTH_18"/>
    <property type="match status" value="1"/>
</dbReference>
<dbReference type="InterPro" id="IPR020449">
    <property type="entry name" value="Tscrpt_reg_AraC-type_HTH"/>
</dbReference>
<dbReference type="RefSeq" id="WP_154471672.1">
    <property type="nucleotide sequence ID" value="NZ_VUMD01000004.1"/>
</dbReference>
<protein>
    <submittedName>
        <fullName evidence="5">Helix-turn-helix transcriptional regulator</fullName>
    </submittedName>
</protein>
<dbReference type="InterPro" id="IPR009057">
    <property type="entry name" value="Homeodomain-like_sf"/>
</dbReference>
<dbReference type="SMART" id="SM00342">
    <property type="entry name" value="HTH_ARAC"/>
    <property type="match status" value="1"/>
</dbReference>
<dbReference type="PRINTS" id="PR00032">
    <property type="entry name" value="HTHARAC"/>
</dbReference>
<name>A0A7X2TBQ9_9CLOT</name>
<keyword evidence="1" id="KW-0805">Transcription regulation</keyword>
<dbReference type="Gene3D" id="1.10.10.60">
    <property type="entry name" value="Homeodomain-like"/>
    <property type="match status" value="2"/>
</dbReference>
<dbReference type="PANTHER" id="PTHR47893">
    <property type="entry name" value="REGULATORY PROTEIN PCHR"/>
    <property type="match status" value="1"/>
</dbReference>
<evidence type="ECO:0000256" key="2">
    <source>
        <dbReference type="ARBA" id="ARBA00023125"/>
    </source>
</evidence>
<dbReference type="InterPro" id="IPR053142">
    <property type="entry name" value="PchR_regulatory_protein"/>
</dbReference>
<comment type="caution">
    <text evidence="5">The sequence shown here is derived from an EMBL/GenBank/DDBJ whole genome shotgun (WGS) entry which is preliminary data.</text>
</comment>
<evidence type="ECO:0000256" key="1">
    <source>
        <dbReference type="ARBA" id="ARBA00023015"/>
    </source>
</evidence>
<feature type="domain" description="HTH araC/xylS-type" evidence="4">
    <location>
        <begin position="225"/>
        <end position="321"/>
    </location>
</feature>
<accession>A0A7X2TBQ9</accession>
<evidence type="ECO:0000313" key="6">
    <source>
        <dbReference type="Proteomes" id="UP000429958"/>
    </source>
</evidence>
<dbReference type="EMBL" id="VUMD01000004">
    <property type="protein sequence ID" value="MSS36189.1"/>
    <property type="molecule type" value="Genomic_DNA"/>
</dbReference>
<dbReference type="GO" id="GO:0043565">
    <property type="term" value="F:sequence-specific DNA binding"/>
    <property type="evidence" value="ECO:0007669"/>
    <property type="project" value="InterPro"/>
</dbReference>
<evidence type="ECO:0000256" key="3">
    <source>
        <dbReference type="ARBA" id="ARBA00023163"/>
    </source>
</evidence>
<dbReference type="PROSITE" id="PS01124">
    <property type="entry name" value="HTH_ARAC_FAMILY_2"/>
    <property type="match status" value="1"/>
</dbReference>
<gene>
    <name evidence="5" type="ORF">FYJ39_06300</name>
</gene>
<organism evidence="5 6">
    <name type="scientific">Clostridium porci</name>
    <dbReference type="NCBI Taxonomy" id="2605778"/>
    <lineage>
        <taxon>Bacteria</taxon>
        <taxon>Bacillati</taxon>
        <taxon>Bacillota</taxon>
        <taxon>Clostridia</taxon>
        <taxon>Eubacteriales</taxon>
        <taxon>Clostridiaceae</taxon>
        <taxon>Clostridium</taxon>
    </lineage>
</organism>
<dbReference type="AlphaFoldDB" id="A0A7X2TBQ9"/>
<dbReference type="PANTHER" id="PTHR47893:SF1">
    <property type="entry name" value="REGULATORY PROTEIN PCHR"/>
    <property type="match status" value="1"/>
</dbReference>
<proteinExistence type="predicted"/>
<reference evidence="5 6" key="1">
    <citation type="submission" date="2019-08" db="EMBL/GenBank/DDBJ databases">
        <title>In-depth cultivation of the pig gut microbiome towards novel bacterial diversity and tailored functional studies.</title>
        <authorList>
            <person name="Wylensek D."/>
            <person name="Hitch T.C.A."/>
            <person name="Clavel T."/>
        </authorList>
    </citation>
    <scope>NUCLEOTIDE SEQUENCE [LARGE SCALE GENOMIC DNA]</scope>
    <source>
        <strain evidence="5 6">WCA-389-WT-23D1</strain>
    </source>
</reference>
<keyword evidence="3" id="KW-0804">Transcription</keyword>
<evidence type="ECO:0000313" key="5">
    <source>
        <dbReference type="EMBL" id="MSS36189.1"/>
    </source>
</evidence>
<dbReference type="GO" id="GO:0003700">
    <property type="term" value="F:DNA-binding transcription factor activity"/>
    <property type="evidence" value="ECO:0007669"/>
    <property type="project" value="InterPro"/>
</dbReference>